<organism evidence="1 2">
    <name type="scientific">Smittium simulii</name>
    <dbReference type="NCBI Taxonomy" id="133385"/>
    <lineage>
        <taxon>Eukaryota</taxon>
        <taxon>Fungi</taxon>
        <taxon>Fungi incertae sedis</taxon>
        <taxon>Zoopagomycota</taxon>
        <taxon>Kickxellomycotina</taxon>
        <taxon>Harpellomycetes</taxon>
        <taxon>Harpellales</taxon>
        <taxon>Legeriomycetaceae</taxon>
        <taxon>Smittium</taxon>
    </lineage>
</organism>
<accession>A0A2T9YXH2</accession>
<evidence type="ECO:0000313" key="1">
    <source>
        <dbReference type="EMBL" id="PVU97025.1"/>
    </source>
</evidence>
<proteinExistence type="predicted"/>
<name>A0A2T9YXH2_9FUNG</name>
<dbReference type="EMBL" id="MBFR01000020">
    <property type="protein sequence ID" value="PVU97025.1"/>
    <property type="molecule type" value="Genomic_DNA"/>
</dbReference>
<evidence type="ECO:0000313" key="2">
    <source>
        <dbReference type="Proteomes" id="UP000245383"/>
    </source>
</evidence>
<evidence type="ECO:0008006" key="3">
    <source>
        <dbReference type="Google" id="ProtNLM"/>
    </source>
</evidence>
<reference evidence="1 2" key="1">
    <citation type="journal article" date="2018" name="MBio">
        <title>Comparative Genomics Reveals the Core Gene Toolbox for the Fungus-Insect Symbiosis.</title>
        <authorList>
            <person name="Wang Y."/>
            <person name="Stata M."/>
            <person name="Wang W."/>
            <person name="Stajich J.E."/>
            <person name="White M.M."/>
            <person name="Moncalvo J.M."/>
        </authorList>
    </citation>
    <scope>NUCLEOTIDE SEQUENCE [LARGE SCALE GENOMIC DNA]</scope>
    <source>
        <strain evidence="1 2">SWE-8-4</strain>
    </source>
</reference>
<comment type="caution">
    <text evidence="1">The sequence shown here is derived from an EMBL/GenBank/DDBJ whole genome shotgun (WGS) entry which is preliminary data.</text>
</comment>
<gene>
    <name evidence="1" type="ORF">BB561_000847</name>
</gene>
<dbReference type="AlphaFoldDB" id="A0A2T9YXH2"/>
<keyword evidence="2" id="KW-1185">Reference proteome</keyword>
<dbReference type="Proteomes" id="UP000245383">
    <property type="component" value="Unassembled WGS sequence"/>
</dbReference>
<dbReference type="STRING" id="133385.A0A2T9YXH2"/>
<protein>
    <recommendedName>
        <fullName evidence="3">Reverse transcriptase domain-containing protein</fullName>
    </recommendedName>
</protein>
<sequence>MSNVPGVSQSAGAELPLPSAKRARLKYSTACYGGPNKKLGVTELNSLATLTHNLIKSAEKCMSTPIFYNGVAVEFYQTITLEEGAQIITIPNTNSLNIINLVEAVNNTFTKNGIIYDFSAYKNKISGKFHTFGHRLAGDVSPYAVFAKNKVMELKDNKKNSKNTTKIGQNIVDLAPKSALETTIREVHNEIAPHFKPIKDSAKPTKLQSLELNSKNDELILKENIDWLTDINSTKQPEKINLELPDQSIYADSSCPSTLNFKKEWGNDHENYTENNVTVAVIDINFINELENNNGITDAEMLPEVKVNGAVSDAVGYKRGVCQGSQALKMLFSICKNDTFKDMNEVSVPGIKDKVSGLLFADNAIILAESADELQKSFDILTE</sequence>
<dbReference type="OrthoDB" id="5534248at2759"/>